<reference evidence="2" key="1">
    <citation type="journal article" date="2019" name="Int. J. Syst. Evol. Microbiol.">
        <title>The Global Catalogue of Microorganisms (GCM) 10K type strain sequencing project: providing services to taxonomists for standard genome sequencing and annotation.</title>
        <authorList>
            <consortium name="The Broad Institute Genomics Platform"/>
            <consortium name="The Broad Institute Genome Sequencing Center for Infectious Disease"/>
            <person name="Wu L."/>
            <person name="Ma J."/>
        </authorList>
    </citation>
    <scope>NUCLEOTIDE SEQUENCE [LARGE SCALE GENOMIC DNA]</scope>
    <source>
        <strain evidence="2">CGMCC 1.15644</strain>
    </source>
</reference>
<comment type="caution">
    <text evidence="1">The sequence shown here is derived from an EMBL/GenBank/DDBJ whole genome shotgun (WGS) entry which is preliminary data.</text>
</comment>
<proteinExistence type="predicted"/>
<evidence type="ECO:0000313" key="2">
    <source>
        <dbReference type="Proteomes" id="UP000622648"/>
    </source>
</evidence>
<dbReference type="EMBL" id="BMJO01000002">
    <property type="protein sequence ID" value="GGE47963.1"/>
    <property type="molecule type" value="Genomic_DNA"/>
</dbReference>
<organism evidence="1 2">
    <name type="scientific">Pedobacter psychrotolerans</name>
    <dbReference type="NCBI Taxonomy" id="1843235"/>
    <lineage>
        <taxon>Bacteria</taxon>
        <taxon>Pseudomonadati</taxon>
        <taxon>Bacteroidota</taxon>
        <taxon>Sphingobacteriia</taxon>
        <taxon>Sphingobacteriales</taxon>
        <taxon>Sphingobacteriaceae</taxon>
        <taxon>Pedobacter</taxon>
    </lineage>
</organism>
<name>A0ABQ1SPI9_9SPHI</name>
<evidence type="ECO:0000313" key="1">
    <source>
        <dbReference type="EMBL" id="GGE47963.1"/>
    </source>
</evidence>
<keyword evidence="2" id="KW-1185">Reference proteome</keyword>
<dbReference type="Proteomes" id="UP000622648">
    <property type="component" value="Unassembled WGS sequence"/>
</dbReference>
<sequence>MIKSNKIVSFDIKNYKGIKYLIQQTEEQRQNYYWFSSEIHKEAYIDGFIKYEKKDQDKSIVILTEILNNFKFK</sequence>
<gene>
    <name evidence="1" type="ORF">GCM10011413_12540</name>
</gene>
<accession>A0ABQ1SPI9</accession>
<protein>
    <submittedName>
        <fullName evidence="1">Uncharacterized protein</fullName>
    </submittedName>
</protein>